<dbReference type="EMBL" id="OX395126">
    <property type="protein sequence ID" value="CAI5762913.1"/>
    <property type="molecule type" value="Genomic_DNA"/>
</dbReference>
<dbReference type="Proteomes" id="UP001178461">
    <property type="component" value="Chromosome 1"/>
</dbReference>
<accession>A0AA35JQI7</accession>
<protein>
    <recommendedName>
        <fullName evidence="4">Secreted protein</fullName>
    </recommendedName>
</protein>
<keyword evidence="1" id="KW-0732">Signal</keyword>
<evidence type="ECO:0008006" key="4">
    <source>
        <dbReference type="Google" id="ProtNLM"/>
    </source>
</evidence>
<evidence type="ECO:0000313" key="3">
    <source>
        <dbReference type="Proteomes" id="UP001178461"/>
    </source>
</evidence>
<name>A0AA35JQI7_9SAUR</name>
<reference evidence="2" key="1">
    <citation type="submission" date="2022-12" db="EMBL/GenBank/DDBJ databases">
        <authorList>
            <person name="Alioto T."/>
            <person name="Alioto T."/>
            <person name="Gomez Garrido J."/>
        </authorList>
    </citation>
    <scope>NUCLEOTIDE SEQUENCE</scope>
</reference>
<proteinExistence type="predicted"/>
<feature type="chain" id="PRO_5041354338" description="Secreted protein" evidence="1">
    <location>
        <begin position="19"/>
        <end position="170"/>
    </location>
</feature>
<evidence type="ECO:0000256" key="1">
    <source>
        <dbReference type="SAM" id="SignalP"/>
    </source>
</evidence>
<dbReference type="AlphaFoldDB" id="A0AA35JQI7"/>
<keyword evidence="3" id="KW-1185">Reference proteome</keyword>
<organism evidence="2 3">
    <name type="scientific">Podarcis lilfordi</name>
    <name type="common">Lilford's wall lizard</name>
    <dbReference type="NCBI Taxonomy" id="74358"/>
    <lineage>
        <taxon>Eukaryota</taxon>
        <taxon>Metazoa</taxon>
        <taxon>Chordata</taxon>
        <taxon>Craniata</taxon>
        <taxon>Vertebrata</taxon>
        <taxon>Euteleostomi</taxon>
        <taxon>Lepidosauria</taxon>
        <taxon>Squamata</taxon>
        <taxon>Bifurcata</taxon>
        <taxon>Unidentata</taxon>
        <taxon>Episquamata</taxon>
        <taxon>Laterata</taxon>
        <taxon>Lacertibaenia</taxon>
        <taxon>Lacertidae</taxon>
        <taxon>Podarcis</taxon>
    </lineage>
</organism>
<evidence type="ECO:0000313" key="2">
    <source>
        <dbReference type="EMBL" id="CAI5762913.1"/>
    </source>
</evidence>
<gene>
    <name evidence="2" type="ORF">PODLI_1B004783</name>
</gene>
<feature type="signal peptide" evidence="1">
    <location>
        <begin position="1"/>
        <end position="18"/>
    </location>
</feature>
<sequence length="170" mass="19008">MALFLTKFECLWLSVVAPLPHMQYMLMADFTYATIPMNPFRGVEDQFLPSFILAQRPFVGLCIFCRSAGFLQGVESDFSSVFDGTILRAKSIITPSVYSIAYACHSPSPMLMFLSSSYILAWRGIWSLFMHNTSCTMFAKLCSRLPANVQQLLTSDHKEATCSVSTTVTV</sequence>